<evidence type="ECO:0000256" key="4">
    <source>
        <dbReference type="ARBA" id="ARBA00022824"/>
    </source>
</evidence>
<dbReference type="AlphaFoldDB" id="A0ABD2IM81"/>
<evidence type="ECO:0000256" key="3">
    <source>
        <dbReference type="ARBA" id="ARBA00010228"/>
    </source>
</evidence>
<dbReference type="PIRSF" id="PIRSF002148">
    <property type="entry name" value="Ribosomal_S21e"/>
    <property type="match status" value="1"/>
</dbReference>
<evidence type="ECO:0000313" key="9">
    <source>
        <dbReference type="Proteomes" id="UP001620645"/>
    </source>
</evidence>
<name>A0ABD2IM81_HETSC</name>
<dbReference type="PROSITE" id="PS00996">
    <property type="entry name" value="RIBOSOMAL_S21E"/>
    <property type="match status" value="1"/>
</dbReference>
<dbReference type="InterPro" id="IPR018279">
    <property type="entry name" value="Ribosomal_eS21_CS"/>
</dbReference>
<keyword evidence="4" id="KW-0256">Endoplasmic reticulum</keyword>
<keyword evidence="6 7" id="KW-0687">Ribonucleoprotein</keyword>
<evidence type="ECO:0000256" key="7">
    <source>
        <dbReference type="PIRNR" id="PIRNR002148"/>
    </source>
</evidence>
<proteinExistence type="inferred from homology"/>
<protein>
    <recommendedName>
        <fullName evidence="7">40S ribosomal protein S21</fullName>
    </recommendedName>
</protein>
<dbReference type="PANTHER" id="PTHR10442">
    <property type="entry name" value="40S RIBOSOMAL PROTEIN S21"/>
    <property type="match status" value="1"/>
</dbReference>
<comment type="caution">
    <text evidence="8">The sequence shown here is derived from an EMBL/GenBank/DDBJ whole genome shotgun (WGS) entry which is preliminary data.</text>
</comment>
<gene>
    <name evidence="8" type="ORF">niasHS_013307</name>
</gene>
<evidence type="ECO:0000256" key="6">
    <source>
        <dbReference type="ARBA" id="ARBA00023274"/>
    </source>
</evidence>
<dbReference type="FunFam" id="3.30.1230.20:FF:000001">
    <property type="entry name" value="40S ribosomal protein S21"/>
    <property type="match status" value="1"/>
</dbReference>
<dbReference type="GO" id="GO:0005791">
    <property type="term" value="C:rough endoplasmic reticulum"/>
    <property type="evidence" value="ECO:0007669"/>
    <property type="project" value="UniProtKB-SubCell"/>
</dbReference>
<evidence type="ECO:0000313" key="8">
    <source>
        <dbReference type="EMBL" id="KAL3077318.1"/>
    </source>
</evidence>
<dbReference type="GO" id="GO:0022626">
    <property type="term" value="C:cytosolic ribosome"/>
    <property type="evidence" value="ECO:0007669"/>
    <property type="project" value="UniProtKB-ARBA"/>
</dbReference>
<dbReference type="GO" id="GO:1990904">
    <property type="term" value="C:ribonucleoprotein complex"/>
    <property type="evidence" value="ECO:0007669"/>
    <property type="project" value="UniProtKB-KW"/>
</dbReference>
<evidence type="ECO:0000256" key="5">
    <source>
        <dbReference type="ARBA" id="ARBA00022980"/>
    </source>
</evidence>
<evidence type="ECO:0000256" key="2">
    <source>
        <dbReference type="ARBA" id="ARBA00004514"/>
    </source>
</evidence>
<keyword evidence="5 7" id="KW-0689">Ribosomal protein</keyword>
<dbReference type="EMBL" id="JBICCN010000327">
    <property type="protein sequence ID" value="KAL3077318.1"/>
    <property type="molecule type" value="Genomic_DNA"/>
</dbReference>
<dbReference type="Gene3D" id="3.30.1230.20">
    <property type="match status" value="1"/>
</dbReference>
<dbReference type="Proteomes" id="UP001620645">
    <property type="component" value="Unassembled WGS sequence"/>
</dbReference>
<evidence type="ECO:0000256" key="1">
    <source>
        <dbReference type="ARBA" id="ARBA00004427"/>
    </source>
</evidence>
<keyword evidence="9" id="KW-1185">Reference proteome</keyword>
<sequence length="84" mass="9301">MQNDAGEFVDLYVPRKCSSSSRIISAKDHASIQLEVVEVDQATGRMIPGKTTKYAICGKLRFMGESDDCILRLAQRDGIIPQNL</sequence>
<organism evidence="8 9">
    <name type="scientific">Heterodera schachtii</name>
    <name type="common">Sugarbeet cyst nematode worm</name>
    <name type="synonym">Tylenchus schachtii</name>
    <dbReference type="NCBI Taxonomy" id="97005"/>
    <lineage>
        <taxon>Eukaryota</taxon>
        <taxon>Metazoa</taxon>
        <taxon>Ecdysozoa</taxon>
        <taxon>Nematoda</taxon>
        <taxon>Chromadorea</taxon>
        <taxon>Rhabditida</taxon>
        <taxon>Tylenchina</taxon>
        <taxon>Tylenchomorpha</taxon>
        <taxon>Tylenchoidea</taxon>
        <taxon>Heteroderidae</taxon>
        <taxon>Heteroderinae</taxon>
        <taxon>Heterodera</taxon>
    </lineage>
</organism>
<accession>A0ABD2IM81</accession>
<dbReference type="Pfam" id="PF01249">
    <property type="entry name" value="Ribosomal_S21e"/>
    <property type="match status" value="1"/>
</dbReference>
<comment type="similarity">
    <text evidence="3 7">Belongs to the eukaryotic ribosomal protein eS21 family.</text>
</comment>
<reference evidence="8 9" key="1">
    <citation type="submission" date="2024-10" db="EMBL/GenBank/DDBJ databases">
        <authorList>
            <person name="Kim D."/>
        </authorList>
    </citation>
    <scope>NUCLEOTIDE SEQUENCE [LARGE SCALE GENOMIC DNA]</scope>
    <source>
        <strain evidence="8">Taebaek</strain>
    </source>
</reference>
<dbReference type="InterPro" id="IPR001931">
    <property type="entry name" value="Ribosomal_eS21"/>
</dbReference>
<dbReference type="InterPro" id="IPR038579">
    <property type="entry name" value="Ribosomal_eS21_sf"/>
</dbReference>
<comment type="subcellular location">
    <subcellularLocation>
        <location evidence="2">Cytoplasm</location>
        <location evidence="2">Cytosol</location>
    </subcellularLocation>
    <subcellularLocation>
        <location evidence="1">Rough endoplasmic reticulum</location>
    </subcellularLocation>
</comment>